<reference evidence="4" key="1">
    <citation type="journal article" date="2014" name="Int. J. Syst. Evol. Microbiol.">
        <title>Complete genome sequence of Corynebacterium casei LMG S-19264T (=DSM 44701T), isolated from a smear-ripened cheese.</title>
        <authorList>
            <consortium name="US DOE Joint Genome Institute (JGI-PGF)"/>
            <person name="Walter F."/>
            <person name="Albersmeier A."/>
            <person name="Kalinowski J."/>
            <person name="Ruckert C."/>
        </authorList>
    </citation>
    <scope>NUCLEOTIDE SEQUENCE</scope>
    <source>
        <strain evidence="4">CGMCC 1.15519</strain>
    </source>
</reference>
<evidence type="ECO:0000313" key="5">
    <source>
        <dbReference type="Proteomes" id="UP000635071"/>
    </source>
</evidence>
<accession>A0A916ZMP6</accession>
<reference evidence="4" key="2">
    <citation type="submission" date="2020-09" db="EMBL/GenBank/DDBJ databases">
        <authorList>
            <person name="Sun Q."/>
            <person name="Zhou Y."/>
        </authorList>
    </citation>
    <scope>NUCLEOTIDE SEQUENCE</scope>
    <source>
        <strain evidence="4">CGMCC 1.15519</strain>
    </source>
</reference>
<feature type="domain" description="Ice-binding protein C-terminal" evidence="3">
    <location>
        <begin position="171"/>
        <end position="195"/>
    </location>
</feature>
<organism evidence="4 5">
    <name type="scientific">Sandarakinorhabdus glacialis</name>
    <dbReference type="NCBI Taxonomy" id="1614636"/>
    <lineage>
        <taxon>Bacteria</taxon>
        <taxon>Pseudomonadati</taxon>
        <taxon>Pseudomonadota</taxon>
        <taxon>Alphaproteobacteria</taxon>
        <taxon>Sphingomonadales</taxon>
        <taxon>Sphingosinicellaceae</taxon>
        <taxon>Sandarakinorhabdus</taxon>
    </lineage>
</organism>
<sequence>MRKEFIGAALTAVLLATTPVFAAAFTVSPGTEFVIRESNDFARDLGNLGLYRYRTSGTVITLNSDRRLRFDYMGSESGNVNSFQFGSLPAFAEYNKSTWGPELIGSGNFLAGVLTGVGFNGGSVSPGSDGFGVFTPRGIQSYSSNVLYIGLDDFINNADDNHDDFIVRVSAVPEPATWAMLMVGFGLIGYSVRRRGVRAITA</sequence>
<dbReference type="InterPro" id="IPR013424">
    <property type="entry name" value="Ice-binding_C"/>
</dbReference>
<comment type="caution">
    <text evidence="4">The sequence shown here is derived from an EMBL/GenBank/DDBJ whole genome shotgun (WGS) entry which is preliminary data.</text>
</comment>
<feature type="transmembrane region" description="Helical" evidence="1">
    <location>
        <begin position="175"/>
        <end position="192"/>
    </location>
</feature>
<evidence type="ECO:0000259" key="3">
    <source>
        <dbReference type="Pfam" id="PF07589"/>
    </source>
</evidence>
<feature type="signal peptide" evidence="2">
    <location>
        <begin position="1"/>
        <end position="22"/>
    </location>
</feature>
<keyword evidence="1" id="KW-0472">Membrane</keyword>
<dbReference type="Proteomes" id="UP000635071">
    <property type="component" value="Unassembled WGS sequence"/>
</dbReference>
<protein>
    <recommendedName>
        <fullName evidence="3">Ice-binding protein C-terminal domain-containing protein</fullName>
    </recommendedName>
</protein>
<evidence type="ECO:0000313" key="4">
    <source>
        <dbReference type="EMBL" id="GGE04819.1"/>
    </source>
</evidence>
<dbReference type="RefSeq" id="WP_243450550.1">
    <property type="nucleotide sequence ID" value="NZ_BMJM01000002.1"/>
</dbReference>
<keyword evidence="1" id="KW-0812">Transmembrane</keyword>
<evidence type="ECO:0000256" key="1">
    <source>
        <dbReference type="SAM" id="Phobius"/>
    </source>
</evidence>
<feature type="chain" id="PRO_5036964377" description="Ice-binding protein C-terminal domain-containing protein" evidence="2">
    <location>
        <begin position="23"/>
        <end position="202"/>
    </location>
</feature>
<keyword evidence="5" id="KW-1185">Reference proteome</keyword>
<dbReference type="EMBL" id="BMJM01000002">
    <property type="protein sequence ID" value="GGE04819.1"/>
    <property type="molecule type" value="Genomic_DNA"/>
</dbReference>
<dbReference type="NCBIfam" id="TIGR02595">
    <property type="entry name" value="PEP_CTERM"/>
    <property type="match status" value="1"/>
</dbReference>
<keyword evidence="1" id="KW-1133">Transmembrane helix</keyword>
<evidence type="ECO:0000256" key="2">
    <source>
        <dbReference type="SAM" id="SignalP"/>
    </source>
</evidence>
<proteinExistence type="predicted"/>
<dbReference type="NCBIfam" id="NF035944">
    <property type="entry name" value="PEPxxWA-CTERM"/>
    <property type="match status" value="1"/>
</dbReference>
<dbReference type="Pfam" id="PF07589">
    <property type="entry name" value="PEP-CTERM"/>
    <property type="match status" value="1"/>
</dbReference>
<dbReference type="AlphaFoldDB" id="A0A916ZMP6"/>
<name>A0A916ZMP6_9SPHN</name>
<keyword evidence="2" id="KW-0732">Signal</keyword>
<gene>
    <name evidence="4" type="ORF">GCM10011529_08950</name>
</gene>